<feature type="signal peptide" evidence="1">
    <location>
        <begin position="1"/>
        <end position="19"/>
    </location>
</feature>
<dbReference type="KEGG" id="micc:AUP74_02111"/>
<evidence type="ECO:0000313" key="2">
    <source>
        <dbReference type="EMBL" id="AOS97534.1"/>
    </source>
</evidence>
<dbReference type="AlphaFoldDB" id="A0A1C9W8Q3"/>
<organism evidence="2 3">
    <name type="scientific">Microbulbifer aggregans</name>
    <dbReference type="NCBI Taxonomy" id="1769779"/>
    <lineage>
        <taxon>Bacteria</taxon>
        <taxon>Pseudomonadati</taxon>
        <taxon>Pseudomonadota</taxon>
        <taxon>Gammaproteobacteria</taxon>
        <taxon>Cellvibrionales</taxon>
        <taxon>Microbulbiferaceae</taxon>
        <taxon>Microbulbifer</taxon>
    </lineage>
</organism>
<dbReference type="EMBL" id="CP014143">
    <property type="protein sequence ID" value="AOS97534.1"/>
    <property type="molecule type" value="Genomic_DNA"/>
</dbReference>
<gene>
    <name evidence="2" type="ORF">AUP74_02111</name>
</gene>
<name>A0A1C9W8Q3_9GAMM</name>
<dbReference type="RefSeq" id="WP_145924374.1">
    <property type="nucleotide sequence ID" value="NZ_CP014143.1"/>
</dbReference>
<feature type="chain" id="PRO_5008895563" evidence="1">
    <location>
        <begin position="20"/>
        <end position="142"/>
    </location>
</feature>
<evidence type="ECO:0000256" key="1">
    <source>
        <dbReference type="SAM" id="SignalP"/>
    </source>
</evidence>
<protein>
    <submittedName>
        <fullName evidence="2">Uncharacterized protein</fullName>
    </submittedName>
</protein>
<dbReference type="OrthoDB" id="5732182at2"/>
<accession>A0A1C9W8Q3</accession>
<dbReference type="Proteomes" id="UP000095672">
    <property type="component" value="Chromosome"/>
</dbReference>
<reference evidence="3" key="1">
    <citation type="submission" date="2016-01" db="EMBL/GenBank/DDBJ databases">
        <title>Complete genome sequence of Microbulbifer sp. CCB-MM1, a halophile isolated from Matang Mangrove Forest, Perak.</title>
        <authorList>
            <person name="Moh T.H."/>
            <person name="Dinesh B."/>
            <person name="Lau N.-S."/>
            <person name="Go F."/>
            <person name="Alexander Chong S.-C."/>
        </authorList>
    </citation>
    <scope>NUCLEOTIDE SEQUENCE [LARGE SCALE GENOMIC DNA]</scope>
    <source>
        <strain evidence="3">CCB-MM1</strain>
    </source>
</reference>
<proteinExistence type="predicted"/>
<dbReference type="PROSITE" id="PS51257">
    <property type="entry name" value="PROKAR_LIPOPROTEIN"/>
    <property type="match status" value="1"/>
</dbReference>
<keyword evidence="1" id="KW-0732">Signal</keyword>
<keyword evidence="3" id="KW-1185">Reference proteome</keyword>
<sequence precursor="true">MCALIRMMSWLLVIGLAGCATGTPHNLLQSDRADTHLGWQPAPENQLAYSVATSSGIARLVLDRLPENLNRVTLDLPGMQEVEGVQWRGDDGKNAMLYSGQSGEPGVTLEQRRRGFTLYIEGPALDRIRVGGLLTVVDFYRG</sequence>
<evidence type="ECO:0000313" key="3">
    <source>
        <dbReference type="Proteomes" id="UP000095672"/>
    </source>
</evidence>